<evidence type="ECO:0008006" key="3">
    <source>
        <dbReference type="Google" id="ProtNLM"/>
    </source>
</evidence>
<dbReference type="VEuPathDB" id="TriTrypDB:TRSC58_00240"/>
<gene>
    <name evidence="1" type="ORF">TraAM80_06798</name>
</gene>
<sequence length="1683" mass="185688">MTHAERLKASSPPSSHDGDSLHECFSLAPPMVACLVRHIDRALGAVTTPPAVERCVVELQAFFQPYIAASRVVENCIPGSKLRLQFGKAMDINTGASSSLLNVYILAVDQSYSRPRLLTHVARRWRALLEGVGQEGHALVMLYHQDLVNAASFSAHRASGVAADADGTKRPDQLKADAAVAALEPYFEELKALRFAPHQMCAYLPNEAPIRVLERLRAAFVERTTRLTAAFDGYQQRHLHPARTDSNISGHGICVTAATVDVWNLHECWRRGYDLARHLLQLGVVKEARKVFARMFCLYYYHSEDYGFVKSKATLTRLGKFSNLFDPKAFSAGRNGYPSVLLDDAEMLEGLLFIVACEMWCALQLGLRNTAFARYKEFLHVAREKFTEETNSKVTDTWELIFLLRCTLSAMRLNWYVARPEISGSDTVLSPSPRKAAPHHHHHIYQEEEEEVCPPKPRWLSQERSDVLSVPLMNEWDIAATSPNLDASLSSFTVDAGEEAKAQRSADEGGGTIAEEASMNVTRMAMTERLLALCHTLQVDWCSESRWMCQLLAKLATAALEYLTDLAAIIGYRETGEVIAPLPSTSPPPAVSEFGMPELASAAAFASFYRTLTETAAIGHFLLGDRHLEHALYYRCALSHRIENPAVTAELCRERLIPFCLHHGWLQLQTAVHCLFVESMDRVMQQREALSQSPLNCEEAAGLKESILYIIGALHERGALLQEIQVLCGRRSPEEWWRRLKQVDSKWKNCNEAKDEASYSISRLLRDPHAFCLYSDSLLEAATQSPDEITSAATMATTGEVESVPASLGMRGTLGETVLVYFTATCLVDILGLETDEEQEGCRLTPTAVLASKKDWVDAEEPMHIVDVTKVVSSSYNAEKGWLQWAWEFRPCRAGEYYLLYITLRVGATTLVYLHDQSVTLSGGGLNTAATAAADDVSSSVEATPRCLLSVPEPDIGIKLFVLPPDESHCFGDTLNFFKVYVEVEQPLEPPRNTTTVASVSSAALAREEAGGCRSCLFEMAIPPGSVTATMTTALHSSGQWDSKHPFVSEATQAPDPSTLALICVNRPRRHTGSRTPATVSAPTLKNVKEGTLLYDTAASRHTEVDPVANSVLGSSKLNPFHFAVSIADEKTGASTDVPVNEDFIMSHLPPLLRSSGGKGSVSDEAGTGERVASMHLEGSIVTNPRQQCCFRICLDNSEQQEGAEGGDANLGKVLEATRLECQLPVLPIFMSSTDDCAQVSLCCQRNMESSTTSMLVPFRFAQAFTVTYVFKCVQSRVYCLVRVENVLRKTSLWMRGALLELLDTEGYYKLTRVSSTHERLMLREWKPHETMHLFFELTSFSEPCSREKEVCHRVRLQLMYSNWSLASGMMPMEAHILRPISVSSAPSSYVTTPERISLAAVASVDASADGASEMRQPYAGRHSVCSSALERSICFAKQPQFCFNSVQLENLRATCNTFHAPVGTFTSKHSCLFNVIIFVDPKHLPELAENQQGLAAAATSKAPSLSADLIEMICKDSLEGAPTPIGASPVDLPGGSVFPVGEPIRFSVALEPLAHNWPETCVGEEEFLITFKADPAAWLVIGKQRLRRVLSMMEDETLYFTAVPAPTPLGTSAEREAGRLTQERDDDQPELHVQQRVSIVATPTVEIHWVSRGDTSGEGTLVEDTTVAIDVVQFRTSMRIRH</sequence>
<dbReference type="Proteomes" id="UP000283634">
    <property type="component" value="Unassembled WGS sequence"/>
</dbReference>
<dbReference type="OMA" id="YALYREC"/>
<name>A0A3R7NF69_TRYRA</name>
<comment type="caution">
    <text evidence="1">The sequence shown here is derived from an EMBL/GenBank/DDBJ whole genome shotgun (WGS) entry which is preliminary data.</text>
</comment>
<evidence type="ECO:0000313" key="1">
    <source>
        <dbReference type="EMBL" id="RNF01801.1"/>
    </source>
</evidence>
<keyword evidence="2" id="KW-1185">Reference proteome</keyword>
<dbReference type="GeneID" id="40330731"/>
<dbReference type="RefSeq" id="XP_029236541.1">
    <property type="nucleotide sequence ID" value="XM_029383626.1"/>
</dbReference>
<proteinExistence type="predicted"/>
<evidence type="ECO:0000313" key="2">
    <source>
        <dbReference type="Proteomes" id="UP000283634"/>
    </source>
</evidence>
<dbReference type="OrthoDB" id="273537at2759"/>
<dbReference type="EMBL" id="MKGL01000258">
    <property type="protein sequence ID" value="RNF01801.1"/>
    <property type="molecule type" value="Genomic_DNA"/>
</dbReference>
<organism evidence="1 2">
    <name type="scientific">Trypanosoma rangeli</name>
    <dbReference type="NCBI Taxonomy" id="5698"/>
    <lineage>
        <taxon>Eukaryota</taxon>
        <taxon>Discoba</taxon>
        <taxon>Euglenozoa</taxon>
        <taxon>Kinetoplastea</taxon>
        <taxon>Metakinetoplastina</taxon>
        <taxon>Trypanosomatida</taxon>
        <taxon>Trypanosomatidae</taxon>
        <taxon>Trypanosoma</taxon>
        <taxon>Herpetosoma</taxon>
    </lineage>
</organism>
<protein>
    <recommendedName>
        <fullName evidence="3">Trafficking protein particle complex subunit 10</fullName>
    </recommendedName>
</protein>
<accession>A0A3R7NF69</accession>
<reference evidence="1 2" key="1">
    <citation type="journal article" date="2018" name="BMC Genomics">
        <title>Genomic comparison of Trypanosoma conorhini and Trypanosoma rangeli to Trypanosoma cruzi strains of high and low virulence.</title>
        <authorList>
            <person name="Bradwell K.R."/>
            <person name="Koparde V.N."/>
            <person name="Matveyev A.V."/>
            <person name="Serrano M.G."/>
            <person name="Alves J.M."/>
            <person name="Parikh H."/>
            <person name="Huang B."/>
            <person name="Lee V."/>
            <person name="Espinosa-Alvarez O."/>
            <person name="Ortiz P.A."/>
            <person name="Costa-Martins A.G."/>
            <person name="Teixeira M.M."/>
            <person name="Buck G.A."/>
        </authorList>
    </citation>
    <scope>NUCLEOTIDE SEQUENCE [LARGE SCALE GENOMIC DNA]</scope>
    <source>
        <strain evidence="1 2">AM80</strain>
    </source>
</reference>